<dbReference type="PIRSF" id="PIRSF003073">
    <property type="entry name" value="DNAC_TnpB_IstB"/>
    <property type="match status" value="1"/>
</dbReference>
<dbReference type="CDD" id="cd00009">
    <property type="entry name" value="AAA"/>
    <property type="match status" value="1"/>
</dbReference>
<dbReference type="InterPro" id="IPR028350">
    <property type="entry name" value="DNAC/IstB-like"/>
</dbReference>
<sequence>MRNEETLNKLKNMRLTGMADAYEIQSEDKEINNLSFEERFNILIDYEYARRQTNKLQRLLKQAAFSNPEASIEDIEYYPDRHLDKELITRLSTGQYIADSQNIIFMGASGNGKTWLANAFGVQACRQIKKVKYIRLPELIDELKIARFEADGSYRKLVNKYRKVDLLIIDEWLLTELNQEDSIHILEIIEARLHKTSTIFCSQFATDGWQQKIENVQLADAILDRVVHNSYRILIDGEISMRERHGLGEI</sequence>
<evidence type="ECO:0000313" key="4">
    <source>
        <dbReference type="EMBL" id="GAA0355483.1"/>
    </source>
</evidence>
<dbReference type="NCBIfam" id="NF038214">
    <property type="entry name" value="IS21_help_AAA"/>
    <property type="match status" value="1"/>
</dbReference>
<evidence type="ECO:0000259" key="3">
    <source>
        <dbReference type="Pfam" id="PF01695"/>
    </source>
</evidence>
<gene>
    <name evidence="4" type="primary">istB_1</name>
    <name evidence="4" type="ORF">GCM10008932_05620</name>
</gene>
<dbReference type="InterPro" id="IPR027417">
    <property type="entry name" value="P-loop_NTPase"/>
</dbReference>
<protein>
    <submittedName>
        <fullName evidence="4">IS21-like element ISPsy14 family helper ATPase IstB</fullName>
    </submittedName>
</protein>
<accession>A0ABP3GY58</accession>
<evidence type="ECO:0000256" key="1">
    <source>
        <dbReference type="ARBA" id="ARBA00022741"/>
    </source>
</evidence>
<proteinExistence type="predicted"/>
<dbReference type="EMBL" id="BAAACW010000036">
    <property type="protein sequence ID" value="GAA0355483.1"/>
    <property type="molecule type" value="Genomic_DNA"/>
</dbReference>
<feature type="domain" description="IstB-like ATP-binding" evidence="3">
    <location>
        <begin position="9"/>
        <end position="245"/>
    </location>
</feature>
<name>A0ABP3GY58_9LACT</name>
<reference evidence="5" key="1">
    <citation type="journal article" date="2019" name="Int. J. Syst. Evol. Microbiol.">
        <title>The Global Catalogue of Microorganisms (GCM) 10K type strain sequencing project: providing services to taxonomists for standard genome sequencing and annotation.</title>
        <authorList>
            <consortium name="The Broad Institute Genomics Platform"/>
            <consortium name="The Broad Institute Genome Sequencing Center for Infectious Disease"/>
            <person name="Wu L."/>
            <person name="Ma J."/>
        </authorList>
    </citation>
    <scope>NUCLEOTIDE SEQUENCE [LARGE SCALE GENOMIC DNA]</scope>
    <source>
        <strain evidence="5">JCM 12662</strain>
    </source>
</reference>
<dbReference type="Proteomes" id="UP001501166">
    <property type="component" value="Unassembled WGS sequence"/>
</dbReference>
<dbReference type="SUPFAM" id="SSF52540">
    <property type="entry name" value="P-loop containing nucleoside triphosphate hydrolases"/>
    <property type="match status" value="1"/>
</dbReference>
<dbReference type="Gene3D" id="3.40.50.300">
    <property type="entry name" value="P-loop containing nucleotide triphosphate hydrolases"/>
    <property type="match status" value="1"/>
</dbReference>
<comment type="caution">
    <text evidence="4">The sequence shown here is derived from an EMBL/GenBank/DDBJ whole genome shotgun (WGS) entry which is preliminary data.</text>
</comment>
<evidence type="ECO:0000256" key="2">
    <source>
        <dbReference type="ARBA" id="ARBA00022840"/>
    </source>
</evidence>
<dbReference type="InterPro" id="IPR047661">
    <property type="entry name" value="IstB"/>
</dbReference>
<evidence type="ECO:0000313" key="5">
    <source>
        <dbReference type="Proteomes" id="UP001501166"/>
    </source>
</evidence>
<dbReference type="InterPro" id="IPR002611">
    <property type="entry name" value="IstB_ATP-bd"/>
</dbReference>
<dbReference type="Pfam" id="PF01695">
    <property type="entry name" value="IstB_IS21"/>
    <property type="match status" value="1"/>
</dbReference>
<keyword evidence="5" id="KW-1185">Reference proteome</keyword>
<keyword evidence="1" id="KW-0547">Nucleotide-binding</keyword>
<dbReference type="PANTHER" id="PTHR30050:SF4">
    <property type="entry name" value="ATP-BINDING PROTEIN RV3427C IN INSERTION SEQUENCE-RELATED"/>
    <property type="match status" value="1"/>
</dbReference>
<organism evidence="4 5">
    <name type="scientific">Alkalibacterium iburiense</name>
    <dbReference type="NCBI Taxonomy" id="290589"/>
    <lineage>
        <taxon>Bacteria</taxon>
        <taxon>Bacillati</taxon>
        <taxon>Bacillota</taxon>
        <taxon>Bacilli</taxon>
        <taxon>Lactobacillales</taxon>
        <taxon>Carnobacteriaceae</taxon>
        <taxon>Alkalibacterium</taxon>
    </lineage>
</organism>
<dbReference type="PANTHER" id="PTHR30050">
    <property type="entry name" value="CHROMOSOMAL REPLICATION INITIATOR PROTEIN DNAA"/>
    <property type="match status" value="1"/>
</dbReference>
<dbReference type="RefSeq" id="WP_425541668.1">
    <property type="nucleotide sequence ID" value="NZ_BAAACW010000036.1"/>
</dbReference>
<keyword evidence="2" id="KW-0067">ATP-binding</keyword>